<dbReference type="Pfam" id="PF01425">
    <property type="entry name" value="Amidase"/>
    <property type="match status" value="1"/>
</dbReference>
<evidence type="ECO:0000259" key="2">
    <source>
        <dbReference type="Pfam" id="PF01425"/>
    </source>
</evidence>
<evidence type="ECO:0000313" key="3">
    <source>
        <dbReference type="EMBL" id="WNZ24135.1"/>
    </source>
</evidence>
<protein>
    <submittedName>
        <fullName evidence="3">Asp-tRNA(Asn)/Glu-tRNA(Gln) amidotransferase subunit GatA</fullName>
        <ecNumber evidence="3">6.3.5.7</ecNumber>
    </submittedName>
</protein>
<accession>A0AA97AGC0</accession>
<dbReference type="InterPro" id="IPR036928">
    <property type="entry name" value="AS_sf"/>
</dbReference>
<reference evidence="3" key="1">
    <citation type="submission" date="2020-05" db="EMBL/GenBank/DDBJ databases">
        <authorList>
            <person name="Zhu T."/>
            <person name="Keshari N."/>
            <person name="Lu X."/>
        </authorList>
    </citation>
    <scope>NUCLEOTIDE SEQUENCE</scope>
    <source>
        <strain evidence="3">NK1-12</strain>
    </source>
</reference>
<gene>
    <name evidence="3" type="primary">gatA</name>
    <name evidence="3" type="ORF">HJG54_15560</name>
</gene>
<proteinExistence type="inferred from homology"/>
<dbReference type="EC" id="6.3.5.7" evidence="3"/>
<dbReference type="PANTHER" id="PTHR11895:SF7">
    <property type="entry name" value="GLUTAMYL-TRNA(GLN) AMIDOTRANSFERASE SUBUNIT A, MITOCHONDRIAL"/>
    <property type="match status" value="1"/>
</dbReference>
<feature type="domain" description="Amidase" evidence="2">
    <location>
        <begin position="25"/>
        <end position="449"/>
    </location>
</feature>
<dbReference type="EMBL" id="CP053586">
    <property type="protein sequence ID" value="WNZ24135.1"/>
    <property type="molecule type" value="Genomic_DNA"/>
</dbReference>
<dbReference type="InterPro" id="IPR000120">
    <property type="entry name" value="Amidase"/>
</dbReference>
<dbReference type="SUPFAM" id="SSF75304">
    <property type="entry name" value="Amidase signature (AS) enzymes"/>
    <property type="match status" value="1"/>
</dbReference>
<dbReference type="InterPro" id="IPR023631">
    <property type="entry name" value="Amidase_dom"/>
</dbReference>
<keyword evidence="3" id="KW-0436">Ligase</keyword>
<dbReference type="PANTHER" id="PTHR11895">
    <property type="entry name" value="TRANSAMIDASE"/>
    <property type="match status" value="1"/>
</dbReference>
<sequence length="478" mass="52250">MTNITDISIAELGELLRERKVSPVELTQEYFKNIHRLNSTVNAFVTLTEESALAEARQAEVEIARGQYRGPLHGIPIAHKDIYCTDGVLTTCCSSVLADYVPDYNATVVQQWKQAGVIMLGKLNTHEFAYGTRNTSSSYGPVRNPWDISRHTGGSSGGSAAAVLLAMCAGATGSDSGGSIRMPAAACGITGLKPTFGLGSRHGVFPLMWTMDHPGPMGRTVLDCALMLQPMAGHDANDPTTAIRKYPDFTVGIKHGVQGLRIGVARRYFYDYADPEIEATVLDAVKVLERLGAIVVDVDIEHIEHAGTASGVLHFAEAAAYHDDTYMSSPELFTPETRRNLELGNYILAKDYLHAQRYRRLLGLSFQKVFREVDLIATPTIPLVASKIEEEIVNLRGVPRSVHLSMLHNTEPCDLTGLPALSLPCGFSSQRLPIGLQLIGRPFEESLILRAGYAFEQATDWHQQRPAIMSEKFDAVAV</sequence>
<dbReference type="GO" id="GO:0050567">
    <property type="term" value="F:glutaminyl-tRNA synthase (glutamine-hydrolyzing) activity"/>
    <property type="evidence" value="ECO:0007669"/>
    <property type="project" value="UniProtKB-EC"/>
</dbReference>
<dbReference type="RefSeq" id="WP_316429780.1">
    <property type="nucleotide sequence ID" value="NZ_CP053586.1"/>
</dbReference>
<evidence type="ECO:0000256" key="1">
    <source>
        <dbReference type="ARBA" id="ARBA00009199"/>
    </source>
</evidence>
<comment type="similarity">
    <text evidence="1">Belongs to the amidase family.</text>
</comment>
<dbReference type="AlphaFoldDB" id="A0AA97AGC0"/>
<organism evidence="3">
    <name type="scientific">Leptolyngbya sp. NK1-12</name>
    <dbReference type="NCBI Taxonomy" id="2547451"/>
    <lineage>
        <taxon>Bacteria</taxon>
        <taxon>Bacillati</taxon>
        <taxon>Cyanobacteriota</taxon>
        <taxon>Cyanophyceae</taxon>
        <taxon>Leptolyngbyales</taxon>
        <taxon>Leptolyngbyaceae</taxon>
        <taxon>Leptolyngbya group</taxon>
        <taxon>Leptolyngbya</taxon>
    </lineage>
</organism>
<dbReference type="Gene3D" id="3.90.1300.10">
    <property type="entry name" value="Amidase signature (AS) domain"/>
    <property type="match status" value="1"/>
</dbReference>
<name>A0AA97AGC0_9CYAN</name>